<dbReference type="GO" id="GO:0016798">
    <property type="term" value="F:hydrolase activity, acting on glycosyl bonds"/>
    <property type="evidence" value="ECO:0007669"/>
    <property type="project" value="UniProtKB-KW"/>
</dbReference>
<dbReference type="EMBL" id="CP016438">
    <property type="protein sequence ID" value="ANS66701.1"/>
    <property type="molecule type" value="Genomic_DNA"/>
</dbReference>
<feature type="compositionally biased region" description="Pro residues" evidence="3">
    <location>
        <begin position="451"/>
        <end position="471"/>
    </location>
</feature>
<evidence type="ECO:0000256" key="1">
    <source>
        <dbReference type="ARBA" id="ARBA00023295"/>
    </source>
</evidence>
<accession>A0A1B1MDQ8</accession>
<dbReference type="SUPFAM" id="SSF49265">
    <property type="entry name" value="Fibronectin type III"/>
    <property type="match status" value="1"/>
</dbReference>
<dbReference type="PATRIC" id="fig|1915.4.peg.4949"/>
<dbReference type="STRING" id="1915.SLINC_4477"/>
<dbReference type="InterPro" id="IPR036116">
    <property type="entry name" value="FN3_sf"/>
</dbReference>
<dbReference type="CDD" id="cd00063">
    <property type="entry name" value="FN3"/>
    <property type="match status" value="1"/>
</dbReference>
<gene>
    <name evidence="5" type="ORF">SLINC_4477</name>
</gene>
<evidence type="ECO:0000259" key="4">
    <source>
        <dbReference type="SMART" id="SM00060"/>
    </source>
</evidence>
<feature type="domain" description="Fibronectin type-III" evidence="4">
    <location>
        <begin position="562"/>
        <end position="635"/>
    </location>
</feature>
<reference evidence="5 6" key="1">
    <citation type="submission" date="2016-07" db="EMBL/GenBank/DDBJ databases">
        <title>Enhancement of antibiotic productionsby engineered nitrateutilization in actinobacteria.</title>
        <authorList>
            <person name="Meng S.C."/>
        </authorList>
    </citation>
    <scope>NUCLEOTIDE SEQUENCE [LARGE SCALE GENOMIC DNA]</scope>
    <source>
        <strain evidence="5 6">NRRL 2936</strain>
    </source>
</reference>
<dbReference type="GO" id="GO:0000272">
    <property type="term" value="P:polysaccharide catabolic process"/>
    <property type="evidence" value="ECO:0007669"/>
    <property type="project" value="UniProtKB-KW"/>
</dbReference>
<dbReference type="Gene3D" id="2.60.40.10">
    <property type="entry name" value="Immunoglobulins"/>
    <property type="match status" value="1"/>
</dbReference>
<keyword evidence="6" id="KW-1185">Reference proteome</keyword>
<dbReference type="AlphaFoldDB" id="A0A1B1MDQ8"/>
<feature type="domain" description="Fibronectin type-III" evidence="4">
    <location>
        <begin position="468"/>
        <end position="546"/>
    </location>
</feature>
<evidence type="ECO:0000313" key="6">
    <source>
        <dbReference type="Proteomes" id="UP000092598"/>
    </source>
</evidence>
<dbReference type="SMART" id="SM00060">
    <property type="entry name" value="FN3"/>
    <property type="match status" value="2"/>
</dbReference>
<feature type="region of interest" description="Disordered" evidence="3">
    <location>
        <begin position="17"/>
        <end position="37"/>
    </location>
</feature>
<protein>
    <submittedName>
        <fullName evidence="5">Sparsomycin-resistance</fullName>
    </submittedName>
</protein>
<evidence type="ECO:0000256" key="2">
    <source>
        <dbReference type="ARBA" id="ARBA00023326"/>
    </source>
</evidence>
<keyword evidence="1" id="KW-0378">Hydrolase</keyword>
<dbReference type="SUPFAM" id="SSF63829">
    <property type="entry name" value="Calcium-dependent phosphotriesterase"/>
    <property type="match status" value="1"/>
</dbReference>
<dbReference type="InterPro" id="IPR003961">
    <property type="entry name" value="FN3_dom"/>
</dbReference>
<name>A0A1B1MDQ8_STRLN</name>
<evidence type="ECO:0000313" key="5">
    <source>
        <dbReference type="EMBL" id="ANS66701.1"/>
    </source>
</evidence>
<feature type="region of interest" description="Disordered" evidence="3">
    <location>
        <begin position="397"/>
        <end position="478"/>
    </location>
</feature>
<feature type="compositionally biased region" description="Pro residues" evidence="3">
    <location>
        <begin position="23"/>
        <end position="33"/>
    </location>
</feature>
<keyword evidence="1" id="KW-0326">Glycosidase</keyword>
<dbReference type="KEGG" id="sls:SLINC_4477"/>
<dbReference type="PANTHER" id="PTHR47197">
    <property type="entry name" value="PROTEIN NIRF"/>
    <property type="match status" value="1"/>
</dbReference>
<sequence>MMWGVRQRCTALITAARTRLGPGPKPGPKPGPRPTGNRVTGYIAIGAVGTLIGTSLAVGAGESGTRPRLADVGAWLAGSEKGEVAHAHGLTGDVDGKVVLPAGMAGHPVSVAQDGDTTLVLDERTGEVVRIDASQLSAAQSADYGAAGLQLVSGGAYAYVVDPHKGTVQRIDPAMTTPESPPVDVGGKPGAAVVDAEGTLWVPLPDSGTVVPFTKGLKGTAVKVAEAGHDLALTLADGHPVVTDGTAGVMRVLTATGVQGSFDLGDAVTGTDPDDVLVPAGTDGSAVPVLAAGTGDLVVVDVRSRHTTRAHVQTEGHELGAPHLLGKRVYIPDESTGRLLVYDTALSTPAPPVPVTEGAGELELFVRDGLLWVNDPDGSAAAVIDADGEVRHIGKYRTEVPSAREPGDEPIEDSIPTGVPGGPVPPPPGAPNATAPVTDPPSGNPSGDPSGQPPGPGPGGPTQPEPEPGAPGAPQAESRSGAIRITFAKALGATPQRYVLKGATPDQTVTPDGVGPDGPYTFEVRGGSCDEQYSFTVVAEYGGGKPDKESAPSALARPCIAPGAPRGLTFTPAERGHGGTLTWDAPQDAEGTVTYTVNGPGGSVQITERSHRFEKLRNSTKHWVAVMARNAAGSGTATDGWMDLTPPSQQMTIVNNTANDVPVGIRSLPTTVGSGRPGEIPGNKDGEVTQVTTVHCNVRGQENSYGDETTDVWAYHTFHSPVTNKDIIGYTSDLYVNSRSNPKVWDCE</sequence>
<dbReference type="Proteomes" id="UP000092598">
    <property type="component" value="Chromosome"/>
</dbReference>
<keyword evidence="2" id="KW-0119">Carbohydrate metabolism</keyword>
<keyword evidence="2" id="KW-0624">Polysaccharide degradation</keyword>
<dbReference type="InterPro" id="IPR013783">
    <property type="entry name" value="Ig-like_fold"/>
</dbReference>
<evidence type="ECO:0000256" key="3">
    <source>
        <dbReference type="SAM" id="MobiDB-lite"/>
    </source>
</evidence>
<dbReference type="InterPro" id="IPR051200">
    <property type="entry name" value="Host-pathogen_enzymatic-act"/>
</dbReference>
<dbReference type="PANTHER" id="PTHR47197:SF3">
    <property type="entry name" value="DIHYDRO-HEME D1 DEHYDROGENASE"/>
    <property type="match status" value="1"/>
</dbReference>
<dbReference type="InterPro" id="IPR015943">
    <property type="entry name" value="WD40/YVTN_repeat-like_dom_sf"/>
</dbReference>
<proteinExistence type="predicted"/>
<dbReference type="Gene3D" id="2.130.10.10">
    <property type="entry name" value="YVTN repeat-like/Quinoprotein amine dehydrogenase"/>
    <property type="match status" value="1"/>
</dbReference>
<organism evidence="5 6">
    <name type="scientific">Streptomyces lincolnensis</name>
    <dbReference type="NCBI Taxonomy" id="1915"/>
    <lineage>
        <taxon>Bacteria</taxon>
        <taxon>Bacillati</taxon>
        <taxon>Actinomycetota</taxon>
        <taxon>Actinomycetes</taxon>
        <taxon>Kitasatosporales</taxon>
        <taxon>Streptomycetaceae</taxon>
        <taxon>Streptomyces</taxon>
    </lineage>
</organism>